<feature type="compositionally biased region" description="Polar residues" evidence="1">
    <location>
        <begin position="144"/>
        <end position="159"/>
    </location>
</feature>
<evidence type="ECO:0000256" key="1">
    <source>
        <dbReference type="SAM" id="MobiDB-lite"/>
    </source>
</evidence>
<organism evidence="2 3">
    <name type="scientific">Lithospermum erythrorhizon</name>
    <name type="common">Purple gromwell</name>
    <name type="synonym">Lithospermum officinale var. erythrorhizon</name>
    <dbReference type="NCBI Taxonomy" id="34254"/>
    <lineage>
        <taxon>Eukaryota</taxon>
        <taxon>Viridiplantae</taxon>
        <taxon>Streptophyta</taxon>
        <taxon>Embryophyta</taxon>
        <taxon>Tracheophyta</taxon>
        <taxon>Spermatophyta</taxon>
        <taxon>Magnoliopsida</taxon>
        <taxon>eudicotyledons</taxon>
        <taxon>Gunneridae</taxon>
        <taxon>Pentapetalae</taxon>
        <taxon>asterids</taxon>
        <taxon>lamiids</taxon>
        <taxon>Boraginales</taxon>
        <taxon>Boraginaceae</taxon>
        <taxon>Boraginoideae</taxon>
        <taxon>Lithospermeae</taxon>
        <taxon>Lithospermum</taxon>
    </lineage>
</organism>
<protein>
    <submittedName>
        <fullName evidence="2">Uncharacterized protein</fullName>
    </submittedName>
</protein>
<keyword evidence="3" id="KW-1185">Reference proteome</keyword>
<proteinExistence type="predicted"/>
<name>A0AAV3PTI9_LITER</name>
<dbReference type="EMBL" id="BAABME010002398">
    <property type="protein sequence ID" value="GAA0154451.1"/>
    <property type="molecule type" value="Genomic_DNA"/>
</dbReference>
<reference evidence="2 3" key="1">
    <citation type="submission" date="2024-01" db="EMBL/GenBank/DDBJ databases">
        <title>The complete chloroplast genome sequence of Lithospermum erythrorhizon: insights into the phylogenetic relationship among Boraginaceae species and the maternal lineages of purple gromwells.</title>
        <authorList>
            <person name="Okada T."/>
            <person name="Watanabe K."/>
        </authorList>
    </citation>
    <scope>NUCLEOTIDE SEQUENCE [LARGE SCALE GENOMIC DNA]</scope>
</reference>
<feature type="region of interest" description="Disordered" evidence="1">
    <location>
        <begin position="102"/>
        <end position="182"/>
    </location>
</feature>
<comment type="caution">
    <text evidence="2">The sequence shown here is derived from an EMBL/GenBank/DDBJ whole genome shotgun (WGS) entry which is preliminary data.</text>
</comment>
<evidence type="ECO:0000313" key="2">
    <source>
        <dbReference type="EMBL" id="GAA0154451.1"/>
    </source>
</evidence>
<evidence type="ECO:0000313" key="3">
    <source>
        <dbReference type="Proteomes" id="UP001454036"/>
    </source>
</evidence>
<gene>
    <name evidence="2" type="ORF">LIER_12426</name>
</gene>
<accession>A0AAV3PTI9</accession>
<dbReference type="AlphaFoldDB" id="A0AAV3PTI9"/>
<dbReference type="Proteomes" id="UP001454036">
    <property type="component" value="Unassembled WGS sequence"/>
</dbReference>
<sequence length="206" mass="23702">MLGLVLKTKLSMGVRAVEFIKRTNFSSKNCIRRFKRRNFSSRNWIRRRFKKRQCNKRRCNRKHESGRSNQFRTEHEKYISDLALCNWMNNIRSIVPLTPAAQTSTLPQEGPSPKTLEAQPAQQEAPPQPKKKKKMSCSQPMSMTTRNKSRLSQSQNGAASPSTTSQPPPIICRSPKSKVNRLSHGDLNKQQHQQPTFEHFVLISCV</sequence>